<sequence length="257" mass="27262">MFKKLLALLGFKSAPAAPDTGTPEPAPNPAAAGLPAGAPPAPDGWPAPGSPPGPIAPYAREDLNLVYNLLFCDDASLFKTTDDATRSLFADGTEPKVVRAIADDRDEESRVRMLAYNWLHENAQPVPPKETLGVVIEVPLEQGLDVLAAYADGTVRYINHMGSISVYESHPAEIAAQAKEIVETAQGMVKQQPVGTRRRQAPPTLGDVRLTALVSDGLYVGQGAFEAIATGKQTAPVLQGAQKLLDLIVRQGRPKAD</sequence>
<evidence type="ECO:0000313" key="2">
    <source>
        <dbReference type="EMBL" id="MTW00650.1"/>
    </source>
</evidence>
<feature type="compositionally biased region" description="Pro residues" evidence="1">
    <location>
        <begin position="37"/>
        <end position="53"/>
    </location>
</feature>
<dbReference type="AlphaFoldDB" id="A0A6L6PT14"/>
<comment type="caution">
    <text evidence="2">The sequence shown here is derived from an EMBL/GenBank/DDBJ whole genome shotgun (WGS) entry which is preliminary data.</text>
</comment>
<reference evidence="2 3" key="1">
    <citation type="submission" date="2019-11" db="EMBL/GenBank/DDBJ databases">
        <title>Type strains purchased from KCTC, JCM and DSMZ.</title>
        <authorList>
            <person name="Lu H."/>
        </authorList>
    </citation>
    <scope>NUCLEOTIDE SEQUENCE [LARGE SCALE GENOMIC DNA]</scope>
    <source>
        <strain evidence="2 3">KCTC 42409</strain>
    </source>
</reference>
<name>A0A6L6PT14_9BURK</name>
<accession>A0A6L6PT14</accession>
<dbReference type="RefSeq" id="WP_155437064.1">
    <property type="nucleotide sequence ID" value="NZ_WNLA01000001.1"/>
</dbReference>
<gene>
    <name evidence="2" type="ORF">GM668_00975</name>
</gene>
<keyword evidence="3" id="KW-1185">Reference proteome</keyword>
<evidence type="ECO:0000256" key="1">
    <source>
        <dbReference type="SAM" id="MobiDB-lite"/>
    </source>
</evidence>
<dbReference type="Proteomes" id="UP000484015">
    <property type="component" value="Unassembled WGS sequence"/>
</dbReference>
<organism evidence="2 3">
    <name type="scientific">Pseudoduganella ginsengisoli</name>
    <dbReference type="NCBI Taxonomy" id="1462440"/>
    <lineage>
        <taxon>Bacteria</taxon>
        <taxon>Pseudomonadati</taxon>
        <taxon>Pseudomonadota</taxon>
        <taxon>Betaproteobacteria</taxon>
        <taxon>Burkholderiales</taxon>
        <taxon>Oxalobacteraceae</taxon>
        <taxon>Telluria group</taxon>
        <taxon>Pseudoduganella</taxon>
    </lineage>
</organism>
<dbReference type="OrthoDB" id="7059742at2"/>
<feature type="region of interest" description="Disordered" evidence="1">
    <location>
        <begin position="14"/>
        <end position="53"/>
    </location>
</feature>
<dbReference type="EMBL" id="WNLA01000001">
    <property type="protein sequence ID" value="MTW00650.1"/>
    <property type="molecule type" value="Genomic_DNA"/>
</dbReference>
<proteinExistence type="predicted"/>
<protein>
    <submittedName>
        <fullName evidence="2">Uncharacterized protein</fullName>
    </submittedName>
</protein>
<evidence type="ECO:0000313" key="3">
    <source>
        <dbReference type="Proteomes" id="UP000484015"/>
    </source>
</evidence>